<comment type="caution">
    <text evidence="2">The sequence shown here is derived from an EMBL/GenBank/DDBJ whole genome shotgun (WGS) entry which is preliminary data.</text>
</comment>
<protein>
    <submittedName>
        <fullName evidence="2">Uncharacterized protein</fullName>
    </submittedName>
</protein>
<dbReference type="AlphaFoldDB" id="A0A699ZMD4"/>
<evidence type="ECO:0000313" key="3">
    <source>
        <dbReference type="Proteomes" id="UP000485058"/>
    </source>
</evidence>
<accession>A0A699ZMD4</accession>
<sequence>MDVGKRMVLLVLQPWLDQLLLALQAIVVQAWQGPGGTAAGGEKGGRVEASVTSPRTALLLGDALASLISGAAGPVGRRGARSHLDETGLARALGALAALWSKLAAQGGLGSVSQERDSASMGGDTMPSVLPACGVQESSVWRYWDTLSGLTLRLHKRDARTALVNAFAAAATLLPA</sequence>
<name>A0A699ZMD4_HAELA</name>
<gene>
    <name evidence="2" type="ORF">HaLaN_20930</name>
</gene>
<proteinExistence type="predicted"/>
<evidence type="ECO:0000256" key="1">
    <source>
        <dbReference type="SAM" id="SignalP"/>
    </source>
</evidence>
<feature type="chain" id="PRO_5025487515" evidence="1">
    <location>
        <begin position="31"/>
        <end position="176"/>
    </location>
</feature>
<evidence type="ECO:0000313" key="2">
    <source>
        <dbReference type="EMBL" id="GFH23331.1"/>
    </source>
</evidence>
<keyword evidence="3" id="KW-1185">Reference proteome</keyword>
<organism evidence="2 3">
    <name type="scientific">Haematococcus lacustris</name>
    <name type="common">Green alga</name>
    <name type="synonym">Haematococcus pluvialis</name>
    <dbReference type="NCBI Taxonomy" id="44745"/>
    <lineage>
        <taxon>Eukaryota</taxon>
        <taxon>Viridiplantae</taxon>
        <taxon>Chlorophyta</taxon>
        <taxon>core chlorophytes</taxon>
        <taxon>Chlorophyceae</taxon>
        <taxon>CS clade</taxon>
        <taxon>Chlamydomonadales</taxon>
        <taxon>Haematococcaceae</taxon>
        <taxon>Haematococcus</taxon>
    </lineage>
</organism>
<dbReference type="EMBL" id="BLLF01002248">
    <property type="protein sequence ID" value="GFH23331.1"/>
    <property type="molecule type" value="Genomic_DNA"/>
</dbReference>
<feature type="non-terminal residue" evidence="2">
    <location>
        <position position="176"/>
    </location>
</feature>
<dbReference type="Proteomes" id="UP000485058">
    <property type="component" value="Unassembled WGS sequence"/>
</dbReference>
<reference evidence="2 3" key="1">
    <citation type="submission" date="2020-02" db="EMBL/GenBank/DDBJ databases">
        <title>Draft genome sequence of Haematococcus lacustris strain NIES-144.</title>
        <authorList>
            <person name="Morimoto D."/>
            <person name="Nakagawa S."/>
            <person name="Yoshida T."/>
            <person name="Sawayama S."/>
        </authorList>
    </citation>
    <scope>NUCLEOTIDE SEQUENCE [LARGE SCALE GENOMIC DNA]</scope>
    <source>
        <strain evidence="2 3">NIES-144</strain>
    </source>
</reference>
<feature type="signal peptide" evidence="1">
    <location>
        <begin position="1"/>
        <end position="30"/>
    </location>
</feature>
<keyword evidence="1" id="KW-0732">Signal</keyword>